<evidence type="ECO:0000313" key="9">
    <source>
        <dbReference type="Proteomes" id="UP001209922"/>
    </source>
</evidence>
<proteinExistence type="inferred from homology"/>
<feature type="domain" description="EamA" evidence="7">
    <location>
        <begin position="8"/>
        <end position="140"/>
    </location>
</feature>
<feature type="transmembrane region" description="Helical" evidence="6">
    <location>
        <begin position="97"/>
        <end position="114"/>
    </location>
</feature>
<accession>A0ABT3JX63</accession>
<gene>
    <name evidence="8" type="ORF">OK345_09525</name>
</gene>
<dbReference type="Pfam" id="PF00892">
    <property type="entry name" value="EamA"/>
    <property type="match status" value="2"/>
</dbReference>
<name>A0ABT3JX63_9XANT</name>
<dbReference type="InterPro" id="IPR050638">
    <property type="entry name" value="AA-Vitamin_Transporters"/>
</dbReference>
<evidence type="ECO:0000256" key="4">
    <source>
        <dbReference type="ARBA" id="ARBA00022989"/>
    </source>
</evidence>
<comment type="caution">
    <text evidence="8">The sequence shown here is derived from an EMBL/GenBank/DDBJ whole genome shotgun (WGS) entry which is preliminary data.</text>
</comment>
<evidence type="ECO:0000256" key="1">
    <source>
        <dbReference type="ARBA" id="ARBA00004141"/>
    </source>
</evidence>
<evidence type="ECO:0000256" key="3">
    <source>
        <dbReference type="ARBA" id="ARBA00022692"/>
    </source>
</evidence>
<feature type="transmembrane region" description="Helical" evidence="6">
    <location>
        <begin position="126"/>
        <end position="148"/>
    </location>
</feature>
<evidence type="ECO:0000256" key="6">
    <source>
        <dbReference type="SAM" id="Phobius"/>
    </source>
</evidence>
<feature type="transmembrane region" description="Helical" evidence="6">
    <location>
        <begin position="287"/>
        <end position="304"/>
    </location>
</feature>
<feature type="transmembrane region" description="Helical" evidence="6">
    <location>
        <begin position="69"/>
        <end position="91"/>
    </location>
</feature>
<feature type="transmembrane region" description="Helical" evidence="6">
    <location>
        <begin position="253"/>
        <end position="275"/>
    </location>
</feature>
<feature type="transmembrane region" description="Helical" evidence="6">
    <location>
        <begin position="195"/>
        <end position="214"/>
    </location>
</feature>
<dbReference type="RefSeq" id="WP_265127729.1">
    <property type="nucleotide sequence ID" value="NZ_JAPCHY010000007.1"/>
</dbReference>
<evidence type="ECO:0000313" key="8">
    <source>
        <dbReference type="EMBL" id="MCW4472745.1"/>
    </source>
</evidence>
<dbReference type="InterPro" id="IPR000620">
    <property type="entry name" value="EamA_dom"/>
</dbReference>
<reference evidence="8 9" key="1">
    <citation type="submission" date="2022-10" db="EMBL/GenBank/DDBJ databases">
        <title>Xanthomonas sp. H13-6.</title>
        <authorList>
            <person name="Liu X."/>
            <person name="Deng Z."/>
            <person name="Jiang Y."/>
            <person name="Yu T."/>
            <person name="Ai J."/>
        </authorList>
    </citation>
    <scope>NUCLEOTIDE SEQUENCE [LARGE SCALE GENOMIC DNA]</scope>
    <source>
        <strain evidence="8 9">H13-6</strain>
    </source>
</reference>
<feature type="transmembrane region" description="Helical" evidence="6">
    <location>
        <begin position="154"/>
        <end position="174"/>
    </location>
</feature>
<comment type="subcellular location">
    <subcellularLocation>
        <location evidence="1">Membrane</location>
        <topology evidence="1">Multi-pass membrane protein</topology>
    </subcellularLocation>
</comment>
<feature type="transmembrane region" description="Helical" evidence="6">
    <location>
        <begin position="12"/>
        <end position="33"/>
    </location>
</feature>
<evidence type="ECO:0000256" key="2">
    <source>
        <dbReference type="ARBA" id="ARBA00007362"/>
    </source>
</evidence>
<feature type="transmembrane region" description="Helical" evidence="6">
    <location>
        <begin position="39"/>
        <end position="57"/>
    </location>
</feature>
<evidence type="ECO:0000259" key="7">
    <source>
        <dbReference type="Pfam" id="PF00892"/>
    </source>
</evidence>
<sequence>MNGRMWGGIANGVASGALWGVVFLAPAVLARFSPVQLAAARYLVYGLIAVLLLAPRWRTIRARVGRTEWMALLRLSLLGNLVYFVLLAMAVQWSGGAAASLIVGLVPVLVSLAGTRDAGALPLARLAPALLLCVAGVLLMGYEAIAAGHVAGSALQRVLGLLCAVGALLSWTLYSVGNARWLVRCPDISGHDWSLLTGVATGGLALLLVPVAFVGGGGQHDPSQWAGFWAVAAAVAVLASILGNACWNRASRLLPLTLSGQMIVFETLFALLYGFLWQQRWPSGLELLAIGCLVAGVMLCAAAHRPWPALEAAA</sequence>
<dbReference type="EMBL" id="JAPCHY010000007">
    <property type="protein sequence ID" value="MCW4472745.1"/>
    <property type="molecule type" value="Genomic_DNA"/>
</dbReference>
<keyword evidence="4 6" id="KW-1133">Transmembrane helix</keyword>
<feature type="domain" description="EamA" evidence="7">
    <location>
        <begin position="159"/>
        <end position="299"/>
    </location>
</feature>
<feature type="transmembrane region" description="Helical" evidence="6">
    <location>
        <begin position="226"/>
        <end position="246"/>
    </location>
</feature>
<dbReference type="InterPro" id="IPR037185">
    <property type="entry name" value="EmrE-like"/>
</dbReference>
<dbReference type="Proteomes" id="UP001209922">
    <property type="component" value="Unassembled WGS sequence"/>
</dbReference>
<comment type="similarity">
    <text evidence="2">Belongs to the EamA transporter family.</text>
</comment>
<dbReference type="PANTHER" id="PTHR32322:SF2">
    <property type="entry name" value="EAMA DOMAIN-CONTAINING PROTEIN"/>
    <property type="match status" value="1"/>
</dbReference>
<protein>
    <submittedName>
        <fullName evidence="8">DMT family transporter</fullName>
    </submittedName>
</protein>
<dbReference type="PANTHER" id="PTHR32322">
    <property type="entry name" value="INNER MEMBRANE TRANSPORTER"/>
    <property type="match status" value="1"/>
</dbReference>
<keyword evidence="3 6" id="KW-0812">Transmembrane</keyword>
<organism evidence="8 9">
    <name type="scientific">Xanthomonas chitinilytica</name>
    <dbReference type="NCBI Taxonomy" id="2989819"/>
    <lineage>
        <taxon>Bacteria</taxon>
        <taxon>Pseudomonadati</taxon>
        <taxon>Pseudomonadota</taxon>
        <taxon>Gammaproteobacteria</taxon>
        <taxon>Lysobacterales</taxon>
        <taxon>Lysobacteraceae</taxon>
        <taxon>Xanthomonas</taxon>
    </lineage>
</organism>
<dbReference type="SUPFAM" id="SSF103481">
    <property type="entry name" value="Multidrug resistance efflux transporter EmrE"/>
    <property type="match status" value="2"/>
</dbReference>
<keyword evidence="9" id="KW-1185">Reference proteome</keyword>
<evidence type="ECO:0000256" key="5">
    <source>
        <dbReference type="ARBA" id="ARBA00023136"/>
    </source>
</evidence>
<keyword evidence="5 6" id="KW-0472">Membrane</keyword>